<dbReference type="Proteomes" id="UP000192801">
    <property type="component" value="Unassembled WGS sequence"/>
</dbReference>
<keyword evidence="3" id="KW-0472">Membrane</keyword>
<name>A0A1X0DNW8_9MYCO</name>
<keyword evidence="7" id="KW-1185">Reference proteome</keyword>
<keyword evidence="1" id="KW-1003">Cell membrane</keyword>
<dbReference type="EMBL" id="MVHS01000001">
    <property type="protein sequence ID" value="ORA74111.1"/>
    <property type="molecule type" value="Genomic_DNA"/>
</dbReference>
<dbReference type="RefSeq" id="WP_083028866.1">
    <property type="nucleotide sequence ID" value="NZ_AP022618.1"/>
</dbReference>
<accession>A0A1X0DNW8</accession>
<dbReference type="Pfam" id="PF14041">
    <property type="entry name" value="Lipoprotein_21"/>
    <property type="match status" value="1"/>
</dbReference>
<organism evidence="6 7">
    <name type="scientific">Mycolicibacterium insubricum</name>
    <dbReference type="NCBI Taxonomy" id="444597"/>
    <lineage>
        <taxon>Bacteria</taxon>
        <taxon>Bacillati</taxon>
        <taxon>Actinomycetota</taxon>
        <taxon>Actinomycetes</taxon>
        <taxon>Mycobacteriales</taxon>
        <taxon>Mycobacteriaceae</taxon>
        <taxon>Mycolicibacterium</taxon>
    </lineage>
</organism>
<dbReference type="InterPro" id="IPR025971">
    <property type="entry name" value="LppP/LprE"/>
</dbReference>
<evidence type="ECO:0000256" key="3">
    <source>
        <dbReference type="ARBA" id="ARBA00023136"/>
    </source>
</evidence>
<evidence type="ECO:0000256" key="5">
    <source>
        <dbReference type="ARBA" id="ARBA00023288"/>
    </source>
</evidence>
<evidence type="ECO:0000256" key="4">
    <source>
        <dbReference type="ARBA" id="ARBA00023139"/>
    </source>
</evidence>
<proteinExistence type="predicted"/>
<evidence type="ECO:0000313" key="6">
    <source>
        <dbReference type="EMBL" id="ORA74111.1"/>
    </source>
</evidence>
<gene>
    <name evidence="6" type="ORF">BST26_00580</name>
</gene>
<evidence type="ECO:0000256" key="2">
    <source>
        <dbReference type="ARBA" id="ARBA00022729"/>
    </source>
</evidence>
<dbReference type="PROSITE" id="PS51257">
    <property type="entry name" value="PROKAR_LIPOPROTEIN"/>
    <property type="match status" value="1"/>
</dbReference>
<dbReference type="OrthoDB" id="4427395at2"/>
<evidence type="ECO:0000313" key="7">
    <source>
        <dbReference type="Proteomes" id="UP000192801"/>
    </source>
</evidence>
<sequence>MRIPRLIAVLLAILGLTLTGCGWSPSGPEAKPADSCTEADSPTAPTVSAAIAGVAAPQGMTWQETGRGHTGNCRLYWVQISVEHATGSSPSQVLFFDRNTPLGPATPEPKPYLTVRETGAETVTLQYQWLKGDEPNCCPTGIGSVRFGIGNDGKLAALDPIPNQ</sequence>
<protein>
    <submittedName>
        <fullName evidence="6">Uncharacterized protein</fullName>
    </submittedName>
</protein>
<comment type="caution">
    <text evidence="6">The sequence shown here is derived from an EMBL/GenBank/DDBJ whole genome shotgun (WGS) entry which is preliminary data.</text>
</comment>
<evidence type="ECO:0000256" key="1">
    <source>
        <dbReference type="ARBA" id="ARBA00022475"/>
    </source>
</evidence>
<keyword evidence="5" id="KW-0449">Lipoprotein</keyword>
<keyword evidence="2" id="KW-0732">Signal</keyword>
<dbReference type="AlphaFoldDB" id="A0A1X0DNW8"/>
<keyword evidence="4" id="KW-0564">Palmitate</keyword>
<reference evidence="6 7" key="1">
    <citation type="submission" date="2016-12" db="EMBL/GenBank/DDBJ databases">
        <title>The new phylogeny of genus Mycobacterium.</title>
        <authorList>
            <person name="Tortoli E."/>
            <person name="Trovato A."/>
            <person name="Cirillo D.M."/>
        </authorList>
    </citation>
    <scope>NUCLEOTIDE SEQUENCE [LARGE SCALE GENOMIC DNA]</scope>
    <source>
        <strain evidence="6 7">DSM 45130</strain>
    </source>
</reference>